<proteinExistence type="predicted"/>
<dbReference type="Pfam" id="PF09323">
    <property type="entry name" value="DUF1980"/>
    <property type="match status" value="1"/>
</dbReference>
<feature type="transmembrane region" description="Helical" evidence="2">
    <location>
        <begin position="33"/>
        <end position="54"/>
    </location>
</feature>
<evidence type="ECO:0000259" key="4">
    <source>
        <dbReference type="Pfam" id="PF21537"/>
    </source>
</evidence>
<dbReference type="InterPro" id="IPR048447">
    <property type="entry name" value="DUF1980_C"/>
</dbReference>
<feature type="transmembrane region" description="Helical" evidence="2">
    <location>
        <begin position="75"/>
        <end position="93"/>
    </location>
</feature>
<comment type="caution">
    <text evidence="5">The sequence shown here is derived from an EMBL/GenBank/DDBJ whole genome shotgun (WGS) entry which is preliminary data.</text>
</comment>
<evidence type="ECO:0000259" key="3">
    <source>
        <dbReference type="Pfam" id="PF09323"/>
    </source>
</evidence>
<dbReference type="RefSeq" id="WP_378268011.1">
    <property type="nucleotide sequence ID" value="NZ_JBHUKR010000015.1"/>
</dbReference>
<keyword evidence="2" id="KW-0472">Membrane</keyword>
<feature type="region of interest" description="Disordered" evidence="1">
    <location>
        <begin position="97"/>
        <end position="116"/>
    </location>
</feature>
<protein>
    <submittedName>
        <fullName evidence="5">TIGR03943 family putative permease subunit</fullName>
    </submittedName>
</protein>
<keyword evidence="2" id="KW-0812">Transmembrane</keyword>
<gene>
    <name evidence="5" type="ORF">ACFSXZ_27045</name>
</gene>
<evidence type="ECO:0000313" key="5">
    <source>
        <dbReference type="EMBL" id="MFD2419990.1"/>
    </source>
</evidence>
<keyword evidence="6" id="KW-1185">Reference proteome</keyword>
<dbReference type="InterPro" id="IPR048493">
    <property type="entry name" value="DUF1980_N"/>
</dbReference>
<accession>A0ABW5FZA0</accession>
<dbReference type="InterPro" id="IPR015402">
    <property type="entry name" value="DUF1980"/>
</dbReference>
<dbReference type="PANTHER" id="PTHR40047">
    <property type="entry name" value="UPF0703 PROTEIN YCGQ"/>
    <property type="match status" value="1"/>
</dbReference>
<evidence type="ECO:0000256" key="1">
    <source>
        <dbReference type="SAM" id="MobiDB-lite"/>
    </source>
</evidence>
<dbReference type="Pfam" id="PF21537">
    <property type="entry name" value="DUF1980_C"/>
    <property type="match status" value="1"/>
</dbReference>
<name>A0ABW5FZA0_9PSEU</name>
<reference evidence="6" key="1">
    <citation type="journal article" date="2019" name="Int. J. Syst. Evol. Microbiol.">
        <title>The Global Catalogue of Microorganisms (GCM) 10K type strain sequencing project: providing services to taxonomists for standard genome sequencing and annotation.</title>
        <authorList>
            <consortium name="The Broad Institute Genomics Platform"/>
            <consortium name="The Broad Institute Genome Sequencing Center for Infectious Disease"/>
            <person name="Wu L."/>
            <person name="Ma J."/>
        </authorList>
    </citation>
    <scope>NUCLEOTIDE SEQUENCE [LARGE SCALE GENOMIC DNA]</scope>
    <source>
        <strain evidence="6">CGMCC 4.7645</strain>
    </source>
</reference>
<dbReference type="InterPro" id="IPR052955">
    <property type="entry name" value="UPF0703_membrane_permease"/>
</dbReference>
<feature type="domain" description="DUF1980" evidence="4">
    <location>
        <begin position="143"/>
        <end position="234"/>
    </location>
</feature>
<feature type="compositionally biased region" description="Polar residues" evidence="1">
    <location>
        <begin position="97"/>
        <end position="112"/>
    </location>
</feature>
<evidence type="ECO:0000256" key="2">
    <source>
        <dbReference type="SAM" id="Phobius"/>
    </source>
</evidence>
<evidence type="ECO:0000313" key="6">
    <source>
        <dbReference type="Proteomes" id="UP001597417"/>
    </source>
</evidence>
<keyword evidence="2" id="KW-1133">Transmembrane helix</keyword>
<feature type="domain" description="DUF1980" evidence="3">
    <location>
        <begin position="8"/>
        <end position="102"/>
    </location>
</feature>
<dbReference type="Proteomes" id="UP001597417">
    <property type="component" value="Unassembled WGS sequence"/>
</dbReference>
<dbReference type="EMBL" id="JBHUKR010000015">
    <property type="protein sequence ID" value="MFD2419990.1"/>
    <property type="molecule type" value="Genomic_DNA"/>
</dbReference>
<dbReference type="PANTHER" id="PTHR40047:SF1">
    <property type="entry name" value="UPF0703 PROTEIN YCGQ"/>
    <property type="match status" value="1"/>
</dbReference>
<organism evidence="5 6">
    <name type="scientific">Amycolatopsis pigmentata</name>
    <dbReference type="NCBI Taxonomy" id="450801"/>
    <lineage>
        <taxon>Bacteria</taxon>
        <taxon>Bacillati</taxon>
        <taxon>Actinomycetota</taxon>
        <taxon>Actinomycetes</taxon>
        <taxon>Pseudonocardiales</taxon>
        <taxon>Pseudonocardiaceae</taxon>
        <taxon>Amycolatopsis</taxon>
    </lineage>
</organism>
<dbReference type="NCBIfam" id="TIGR03943">
    <property type="entry name" value="TIGR03943 family putative permease subunit"/>
    <property type="match status" value="1"/>
</dbReference>
<sequence length="236" mass="24798">MRRETQNVLLVLLGGALLKLGLNGDYLRYVKPSQQPWVLAGGAVMLGLAVVAIVRDLRGRASRDPHGHHHAARSAWLLVLPVLAVFLVAPPALGSDSVNRTGTRAPDTQATASFPPLPPGDVVPLSMTDFVTRAGWDGTGSLDGRTVALTGFVSHHGASVLLARMVITCCAADAFPVTVHLTGDAADAVAADPDDTWLAVTGRVVPRTATRANDYTADFTVATVRAVPAPRDPYES</sequence>